<reference evidence="2" key="1">
    <citation type="submission" date="2020-03" db="EMBL/GenBank/DDBJ databases">
        <title>Hybrid Assembly of Korean Phytophthora infestans isolates.</title>
        <authorList>
            <person name="Prokchorchik M."/>
            <person name="Lee Y."/>
            <person name="Seo J."/>
            <person name="Cho J.-H."/>
            <person name="Park Y.-E."/>
            <person name="Jang D.-C."/>
            <person name="Im J.-S."/>
            <person name="Choi J.-G."/>
            <person name="Park H.-J."/>
            <person name="Lee G.-B."/>
            <person name="Lee Y.-G."/>
            <person name="Hong S.-Y."/>
            <person name="Cho K."/>
            <person name="Sohn K.H."/>
        </authorList>
    </citation>
    <scope>NUCLEOTIDE SEQUENCE</scope>
    <source>
        <strain evidence="2">KR_2_A2</strain>
    </source>
</reference>
<dbReference type="EMBL" id="JAACNO010000144">
    <property type="protein sequence ID" value="KAF4149638.1"/>
    <property type="molecule type" value="Genomic_DNA"/>
</dbReference>
<dbReference type="Proteomes" id="UP000704712">
    <property type="component" value="Unassembled WGS sequence"/>
</dbReference>
<accession>A0A8S9VG44</accession>
<feature type="region of interest" description="Disordered" evidence="1">
    <location>
        <begin position="1"/>
        <end position="59"/>
    </location>
</feature>
<protein>
    <submittedName>
        <fullName evidence="2">Uncharacterized protein</fullName>
    </submittedName>
</protein>
<evidence type="ECO:0000313" key="3">
    <source>
        <dbReference type="Proteomes" id="UP000704712"/>
    </source>
</evidence>
<dbReference type="AlphaFoldDB" id="A0A8S9VG44"/>
<evidence type="ECO:0000256" key="1">
    <source>
        <dbReference type="SAM" id="MobiDB-lite"/>
    </source>
</evidence>
<proteinExistence type="predicted"/>
<feature type="compositionally biased region" description="Low complexity" evidence="1">
    <location>
        <begin position="26"/>
        <end position="41"/>
    </location>
</feature>
<comment type="caution">
    <text evidence="2">The sequence shown here is derived from an EMBL/GenBank/DDBJ whole genome shotgun (WGS) entry which is preliminary data.</text>
</comment>
<evidence type="ECO:0000313" key="2">
    <source>
        <dbReference type="EMBL" id="KAF4149638.1"/>
    </source>
</evidence>
<sequence>MAQLPAASGNGRQPRQRGGRYDGNHSLSVSSSSSTCSRTSVMARKKKNPTCKACGQKGHWKGDRECKRASQQAAGNQERNQRVQDFSGGVFTNRMDGAAHQQPQSAAADFTFDEVRHVLGEQATKRQRDEL</sequence>
<organism evidence="2 3">
    <name type="scientific">Phytophthora infestans</name>
    <name type="common">Potato late blight agent</name>
    <name type="synonym">Botrytis infestans</name>
    <dbReference type="NCBI Taxonomy" id="4787"/>
    <lineage>
        <taxon>Eukaryota</taxon>
        <taxon>Sar</taxon>
        <taxon>Stramenopiles</taxon>
        <taxon>Oomycota</taxon>
        <taxon>Peronosporomycetes</taxon>
        <taxon>Peronosporales</taxon>
        <taxon>Peronosporaceae</taxon>
        <taxon>Phytophthora</taxon>
    </lineage>
</organism>
<gene>
    <name evidence="2" type="ORF">GN958_ATG01166</name>
</gene>
<name>A0A8S9VG44_PHYIN</name>